<sequence>MDLDIGNEILLEADTVYLLMKKGFPISRNVRVQWMLEHLESIITIQHPDIQNEEVPELEIVSVLPRDMPASWRSDNSYLYQYKITTATSLVFLAHKYRMAFSLDLSPSLATVDIQHGEIVIDEVYLAMKQCLECIVKPFIVPGSKRIMQPEIYITIIAHTPFFTSPAQQVLVQGWLLTVKNIEYLIQYIEQQLKCLEEKVALVTGIANQQLETLRAESERLVGGLFEEGGICIGQNNSNNVANISMVSPEASFINMLRYGILALALLPEHSCAHLVVVSDGIVGVADVHVLDSVLQQLRASTVACTFIHVGSTYHPHCAEALVPYPDLLRFLARATLGSYMTFIPQPVPMDEANMNLYQQNFLCWHLYRDNSITADDMRAWYTENTLFHSQKSPQLLRKKQIDDKVTCTLSSLLCCRLREGYLIKRVTLRDGYLELCFVLPWKTHVFLEYLVTCQWPPKSLAGSNTIQYTITIEAPYEFLHDITCLSKKPLKSQYRQSVVSRFWIALSSLTESDNMLSHFSWFPGSGWPWYSVPDTIKSGMPVFYLPTYPSVNTILLSDAACPQFGQIWQPVVSLDPLQWARWMHSQRVTLVLSHDRPLPRHLHQANQSGRFQCVQCRQAAASLYAMLKNWATFVLVENHTYVQFIYREMDKPPVSFSLIRVSSKALCVVLNVAFAGGTEGVVRHNVVVDLVDRLSKLTLPNRPTEQREIPCCTIVHKPLERILIRYERMPTDLSTVVFPDGTQPTVMKNTPIPGGSLTTTLSRYLYHSRWLWLVKKPLIHTIPDIVLPRLNTTAIARILSTITKIRLAEGFSFAYSAAGIINMVLEVQMQGPGVEDLSHPCIIQYVLFPPHKTVNPSMEQESGSEEDTDEGTGDGDGGTEDNESCGDFQIVTEVWIEPQCGRVQLPIHQTAEYMHPLYYHQIPDAIAQIDEECVNALLTLEHLSLLSQVIPSEKLNGPTPGQQCQGSHAAGGSTGTLGNCNRRGPSATFHEGPPNTDQRIHLVPFTFEILNILPKCQQAELLFSMFNDDPICIDENNYGANGILMEGFLEHVRRLHNKELFLTPEDSENFTEMLLNRSRDNGPPFPFSIKTGITNSLFLITHKLRVTSSCLYRPYFLENSAAKPQWRCFIKGISVTHVIVTMLPASAGDVRLFISTAGDNDNKNYDNHSHCTGQDESIMNSHDLEKKDSSSASCIRKIKRSESFRNLPIGETDSNGSSQCTTAHSTPKANPCRRPKDTPKQELILPIYVYDCSLAVLIDALVEKLQSPRAKDIYQNHTFKVGEQFGEDFVNLKSGCDTKPSSPEPKSEDSDNIFNDQRSLTEHCKLLSLAHCKCYVVAVYKSLALQHPLSYEDMEAAVDQCEEHVVEINVTKYFQSVCRHLSSSSDSGLQSRLETAACNDVQPLHNLIKDKFERIMTVAFRTVPAHPEFYYCSPSWTLDRVERLNSNRTDSDDELEGFTFHSESMDCKADNNVVKVNQAMNATWPATNLQDTAKLSSRASTGSLSCDFREDDNFNKEHPLFLQLNCSIHSKSNISSVPVKLLPTCFTEIVQRLDDYEDRDPSYLKITLDIMCLNLPKEVLEVSLEHNPGLRTTSYCSGSPLSSTRTDSESSPGNDIQLSETQEPLQERIPHLPLYQHNAIANLTDEIEWLLQDETATALLDQSTPSEETLNFVARHVSESHERSSCHTDKVPLHFVFPAERSVPKFLAELKKLEIDRYCMRPEGDLFYFAKNPARKSSVVERISEDKKDLEDQIFEEGTDNAPPDNKKQEETDTNNRTSRQDSGDPSGCHSEISSLGEGPIGTDDGYEGDSSNSEDDCHWLADLDKRRILLPNFWLILKVQLSHVDVYFHCRFLELASPEVDRYRQIQKMVVSQIKAICRRVNQYLLLQNLHDTRICDPLLEPESTEDHNNWRGETGSESGSSLQNHNPTSNATPGLFRCPVIWEVPFCLHPRLKTGPGKSGLSRGIKALHGVLNRFSVNNRNNMFVYQEPNENVFYLRLHEQTSEAKCFQNKLSESDERLVVSRSSSVASLSQSRCHGSSNDQTSADDSRPRVRSFGEKECDILNKSGDSIILMVHGISEAGQQVKCGLVQVLQNRLDDAVLEVLSGLLARNPMCKLTPADVHFIQRPFKSTESIVQLSVQPHCLPRMDALGYYLRQNILQFLHIPKYTDPRSNYHFQDYFQPEGSDNRVSESDIFLYNQSQSSGSRGIACIALAIVNSNGDLIRTERAPVTDSSLPISLKVEDFEEIVSTSVYEGNKNSNAKSNTKPEALIEFRIWKQGRVNLESLIQKLRSAVKHATWDLVTEYNLLPTVLTEPLSCDNIQMRPTVNKETQTPIKIKTNKGKLHENIEINHYEYGEEGKLHEVYHMTLAYWFQFALEIGVPAVKKHVVVIQRRHPLPVVVKELQNLIRSNAPDTTTKTFVLRDRQPFLNTNTVNQEDLLNSKPFKASESMESINIGWLSRSLKMEVDDSPVVYIPCDLSRDDHSTFTKCILVARNFYQWKASFGKTVEPDLLGPKDQKLVQKFNPLILDSKFVPRQRFLLARVQSDNIILYMYNWSKERSEILIKQATKLGTWLTSRSSLFSSIIMQKLGVFYHQPMQNYQQGDRGSFQYYQITDMDTLTKFSHALHNDSKEWSKPAGRGQSGKNTNLFFNNSVSQVLRDAKPSPHHSGSVTDPVIKAANDFQELRHQEKKSKEDLKRLSTLWQSRGATPNIPISLTTLNTFKQHSRLIHYCHSPLLFLPNWRLQSAATRDHSLTPPPNVLSNVNLQPQSPSNSQYGKSGNGHLNDSVVTEWHQELCDSMLSEYKQYLEVLGFNPVQVESNRKTDGNSNKERSCYLQKSMLGGVLLFEINLAQPFFIVKLHIVECSRLQTKTSSALVNQFMLSFVDACDKIKINMHLHSFTYDFHLRCIHSYIAGSGHWSLRQGYHLTHFLDDFNKYYSKAPNYARNLVYSDAVTLTNLATPARTLYQYLLSHEKAYGMQVFGMSGDSYDNQDSEFSLVRLQSTPLISYCDAQDMKHTDDFDVTLIVTRLEQPPQMEKTEITLKYYLMLTSKRELYPKREVENNKLGKFRTVYNVVKSTSSHADSSRGSSPVSLMSQLSPKNPKIDSVLSSSEFRDNQEITVSTKDLDTKPDNGNDVNNTQAPTPPPVPSSPLTQTSSIPNVESASSQLVQIRQESVNYLGYYSSHEQVMQQMIMSQAQAAREHIMSMVERGALHCRTHLLWNKLLENKSTMSYAEFMELRSLARVEPLSVLDSRLSPLINQPVTWYQTLSKVLQNKYQEHHKQFNAPDGNVTHHLVLPSSYLQAFMMLTIDLHTSRGDLYVVYRNPAEVLSSPFTVNDVYHLVEGFVNACCFHLWMGLYSQ</sequence>
<evidence type="ECO:0000313" key="3">
    <source>
        <dbReference type="RefSeq" id="XP_024942949.1"/>
    </source>
</evidence>
<feature type="region of interest" description="Disordered" evidence="1">
    <location>
        <begin position="1906"/>
        <end position="1931"/>
    </location>
</feature>
<proteinExistence type="predicted"/>
<dbReference type="PANTHER" id="PTHR14918">
    <property type="entry name" value="KICSTOR COMPLEX PROTEIN SZT2"/>
    <property type="match status" value="1"/>
</dbReference>
<keyword evidence="2" id="KW-1185">Reference proteome</keyword>
<feature type="region of interest" description="Disordered" evidence="1">
    <location>
        <begin position="1750"/>
        <end position="1813"/>
    </location>
</feature>
<dbReference type="GeneID" id="107269600"/>
<feature type="compositionally biased region" description="Polar residues" evidence="1">
    <location>
        <begin position="1213"/>
        <end position="1229"/>
    </location>
</feature>
<evidence type="ECO:0000256" key="1">
    <source>
        <dbReference type="SAM" id="MobiDB-lite"/>
    </source>
</evidence>
<accession>A0AAJ7W3A8</accession>
<feature type="compositionally biased region" description="Polar residues" evidence="1">
    <location>
        <begin position="2038"/>
        <end position="2048"/>
    </location>
</feature>
<feature type="region of interest" description="Disordered" evidence="1">
    <location>
        <begin position="2033"/>
        <end position="2056"/>
    </location>
</feature>
<feature type="region of interest" description="Disordered" evidence="1">
    <location>
        <begin position="855"/>
        <end position="885"/>
    </location>
</feature>
<protein>
    <submittedName>
        <fullName evidence="3">KICSTOR complex protein SZT2 isoform X1</fullName>
    </submittedName>
</protein>
<dbReference type="PANTHER" id="PTHR14918:SF3">
    <property type="entry name" value="KICSTOR COMPLEX PROTEIN SZT2"/>
    <property type="match status" value="1"/>
</dbReference>
<feature type="compositionally biased region" description="Polar residues" evidence="1">
    <location>
        <begin position="3083"/>
        <end position="3104"/>
    </location>
</feature>
<feature type="compositionally biased region" description="Polar residues" evidence="1">
    <location>
        <begin position="1918"/>
        <end position="1931"/>
    </location>
</feature>
<dbReference type="Proteomes" id="UP000694920">
    <property type="component" value="Unplaced"/>
</dbReference>
<dbReference type="GO" id="GO:0005777">
    <property type="term" value="C:peroxisome"/>
    <property type="evidence" value="ECO:0007669"/>
    <property type="project" value="InterPro"/>
</dbReference>
<feature type="region of interest" description="Disordered" evidence="1">
    <location>
        <begin position="3083"/>
        <end position="3166"/>
    </location>
</feature>
<evidence type="ECO:0000313" key="2">
    <source>
        <dbReference type="Proteomes" id="UP000694920"/>
    </source>
</evidence>
<feature type="compositionally biased region" description="Polar residues" evidence="1">
    <location>
        <begin position="2764"/>
        <end position="2784"/>
    </location>
</feature>
<name>A0AAJ7W3A8_CEPCN</name>
<dbReference type="InterPro" id="IPR033228">
    <property type="entry name" value="SZT2"/>
</dbReference>
<feature type="region of interest" description="Disordered" evidence="1">
    <location>
        <begin position="958"/>
        <end position="996"/>
    </location>
</feature>
<feature type="region of interest" description="Disordered" evidence="1">
    <location>
        <begin position="1594"/>
        <end position="1624"/>
    </location>
</feature>
<feature type="region of interest" description="Disordered" evidence="1">
    <location>
        <begin position="2757"/>
        <end position="2784"/>
    </location>
</feature>
<dbReference type="RefSeq" id="XP_024942949.1">
    <property type="nucleotide sequence ID" value="XM_025087181.1"/>
</dbReference>
<feature type="compositionally biased region" description="Acidic residues" evidence="1">
    <location>
        <begin position="863"/>
        <end position="885"/>
    </location>
</feature>
<feature type="region of interest" description="Disordered" evidence="1">
    <location>
        <begin position="1208"/>
        <end position="1238"/>
    </location>
</feature>
<organism evidence="2 3">
    <name type="scientific">Cephus cinctus</name>
    <name type="common">Wheat stem sawfly</name>
    <dbReference type="NCBI Taxonomy" id="211228"/>
    <lineage>
        <taxon>Eukaryota</taxon>
        <taxon>Metazoa</taxon>
        <taxon>Ecdysozoa</taxon>
        <taxon>Arthropoda</taxon>
        <taxon>Hexapoda</taxon>
        <taxon>Insecta</taxon>
        <taxon>Pterygota</taxon>
        <taxon>Neoptera</taxon>
        <taxon>Endopterygota</taxon>
        <taxon>Hymenoptera</taxon>
        <taxon>Cephoidea</taxon>
        <taxon>Cephidae</taxon>
        <taxon>Cephus</taxon>
    </lineage>
</organism>
<gene>
    <name evidence="3" type="primary">LOC107269600</name>
</gene>
<reference evidence="3" key="1">
    <citation type="submission" date="2025-08" db="UniProtKB">
        <authorList>
            <consortium name="RefSeq"/>
        </authorList>
    </citation>
    <scope>IDENTIFICATION</scope>
</reference>